<proteinExistence type="predicted"/>
<dbReference type="PATRIC" id="fig|883158.3.peg.984"/>
<evidence type="ECO:0000313" key="2">
    <source>
        <dbReference type="Proteomes" id="UP000016023"/>
    </source>
</evidence>
<organism evidence="1 2">
    <name type="scientific">Prevotella micans F0438</name>
    <dbReference type="NCBI Taxonomy" id="883158"/>
    <lineage>
        <taxon>Bacteria</taxon>
        <taxon>Pseudomonadati</taxon>
        <taxon>Bacteroidota</taxon>
        <taxon>Bacteroidia</taxon>
        <taxon>Bacteroidales</taxon>
        <taxon>Prevotellaceae</taxon>
        <taxon>Prevotella</taxon>
    </lineage>
</organism>
<keyword evidence="2" id="KW-1185">Reference proteome</keyword>
<evidence type="ECO:0000313" key="1">
    <source>
        <dbReference type="EMBL" id="EHO71237.1"/>
    </source>
</evidence>
<sequence>MSKSYYRLSSVFTLNFSKLKLQLIRITADNTLQGWRKGQLWRKPHATLLLGRKGAVLQKIEKGGYFGFQLLQKVGIITFKTLYLPDPISGFYHIYDDWE</sequence>
<dbReference type="HOGENOM" id="CLU_2317831_0_0_10"/>
<dbReference type="AlphaFoldDB" id="H1Q263"/>
<accession>H1Q263</accession>
<name>H1Q263_9BACT</name>
<gene>
    <name evidence="1" type="ORF">HMPREF9140_00977</name>
</gene>
<protein>
    <submittedName>
        <fullName evidence="1">Uncharacterized protein</fullName>
    </submittedName>
</protein>
<dbReference type="EMBL" id="AGWK01000028">
    <property type="protein sequence ID" value="EHO71237.1"/>
    <property type="molecule type" value="Genomic_DNA"/>
</dbReference>
<reference evidence="1 2" key="1">
    <citation type="submission" date="2011-12" db="EMBL/GenBank/DDBJ databases">
        <title>The Genome Sequence of Prevotella micans F0438.</title>
        <authorList>
            <consortium name="The Broad Institute Genome Sequencing Platform"/>
            <person name="Earl A."/>
            <person name="Ward D."/>
            <person name="Feldgarden M."/>
            <person name="Gevers D."/>
            <person name="Izard J."/>
            <person name="Baranova O.V."/>
            <person name="Blanton J.M."/>
            <person name="Wade W.G."/>
            <person name="Dewhirst F.E."/>
            <person name="Young S.K."/>
            <person name="Zeng Q."/>
            <person name="Gargeya S."/>
            <person name="Fitzgerald M."/>
            <person name="Haas B."/>
            <person name="Abouelleil A."/>
            <person name="Alvarado L."/>
            <person name="Arachchi H.M."/>
            <person name="Berlin A."/>
            <person name="Chapman S.B."/>
            <person name="Gearin G."/>
            <person name="Goldberg J."/>
            <person name="Griggs A."/>
            <person name="Gujja S."/>
            <person name="Hansen M."/>
            <person name="Heiman D."/>
            <person name="Howarth C."/>
            <person name="Larimer J."/>
            <person name="Lui A."/>
            <person name="MacDonald P.J.P."/>
            <person name="McCowen C."/>
            <person name="Montmayeur A."/>
            <person name="Murphy C."/>
            <person name="Neiman D."/>
            <person name="Pearson M."/>
            <person name="Priest M."/>
            <person name="Roberts A."/>
            <person name="Saif S."/>
            <person name="Shea T."/>
            <person name="Sisk P."/>
            <person name="Stolte C."/>
            <person name="Sykes S."/>
            <person name="Wortman J."/>
            <person name="Nusbaum C."/>
            <person name="Birren B."/>
        </authorList>
    </citation>
    <scope>NUCLEOTIDE SEQUENCE [LARGE SCALE GENOMIC DNA]</scope>
    <source>
        <strain evidence="1 2">F0438</strain>
    </source>
</reference>
<dbReference type="Proteomes" id="UP000016023">
    <property type="component" value="Unassembled WGS sequence"/>
</dbReference>
<comment type="caution">
    <text evidence="1">The sequence shown here is derived from an EMBL/GenBank/DDBJ whole genome shotgun (WGS) entry which is preliminary data.</text>
</comment>